<evidence type="ECO:0000313" key="1">
    <source>
        <dbReference type="EMBL" id="KAK6137916.1"/>
    </source>
</evidence>
<gene>
    <name evidence="1" type="ORF">DH2020_028342</name>
</gene>
<proteinExistence type="predicted"/>
<dbReference type="EMBL" id="JABTTQ020000779">
    <property type="protein sequence ID" value="KAK6137916.1"/>
    <property type="molecule type" value="Genomic_DNA"/>
</dbReference>
<accession>A0ABR0VRM4</accession>
<protein>
    <submittedName>
        <fullName evidence="1">Uncharacterized protein</fullName>
    </submittedName>
</protein>
<evidence type="ECO:0000313" key="2">
    <source>
        <dbReference type="Proteomes" id="UP001318860"/>
    </source>
</evidence>
<reference evidence="1 2" key="1">
    <citation type="journal article" date="2021" name="Comput. Struct. Biotechnol. J.">
        <title>De novo genome assembly of the potent medicinal plant Rehmannia glutinosa using nanopore technology.</title>
        <authorList>
            <person name="Ma L."/>
            <person name="Dong C."/>
            <person name="Song C."/>
            <person name="Wang X."/>
            <person name="Zheng X."/>
            <person name="Niu Y."/>
            <person name="Chen S."/>
            <person name="Feng W."/>
        </authorList>
    </citation>
    <scope>NUCLEOTIDE SEQUENCE [LARGE SCALE GENOMIC DNA]</scope>
    <source>
        <strain evidence="1">DH-2019</strain>
    </source>
</reference>
<sequence>MLTVATLLDVFHGGRMYYTSYKRPRCFSDKQDVYAFGTIFLQFDFEKSLPKEDRQNGAPCRVVWAWESFYADDDSETEVKNPSFPLSQSLVAESDYDPADGHKITMLAMECTDNDVSVVCTPHHEASCHIAVLIYVVFHVEMSLSKLS</sequence>
<dbReference type="Proteomes" id="UP001318860">
    <property type="component" value="Unassembled WGS sequence"/>
</dbReference>
<organism evidence="1 2">
    <name type="scientific">Rehmannia glutinosa</name>
    <name type="common">Chinese foxglove</name>
    <dbReference type="NCBI Taxonomy" id="99300"/>
    <lineage>
        <taxon>Eukaryota</taxon>
        <taxon>Viridiplantae</taxon>
        <taxon>Streptophyta</taxon>
        <taxon>Embryophyta</taxon>
        <taxon>Tracheophyta</taxon>
        <taxon>Spermatophyta</taxon>
        <taxon>Magnoliopsida</taxon>
        <taxon>eudicotyledons</taxon>
        <taxon>Gunneridae</taxon>
        <taxon>Pentapetalae</taxon>
        <taxon>asterids</taxon>
        <taxon>lamiids</taxon>
        <taxon>Lamiales</taxon>
        <taxon>Orobanchaceae</taxon>
        <taxon>Rehmannieae</taxon>
        <taxon>Rehmannia</taxon>
    </lineage>
</organism>
<name>A0ABR0VRM4_REHGL</name>
<comment type="caution">
    <text evidence="1">The sequence shown here is derived from an EMBL/GenBank/DDBJ whole genome shotgun (WGS) entry which is preliminary data.</text>
</comment>
<keyword evidence="2" id="KW-1185">Reference proteome</keyword>